<name>A0A0A9GJ78_ARUDO</name>
<dbReference type="AlphaFoldDB" id="A0A0A9GJ78"/>
<dbReference type="EMBL" id="GBRH01177158">
    <property type="protein sequence ID" value="JAE20738.1"/>
    <property type="molecule type" value="Transcribed_RNA"/>
</dbReference>
<proteinExistence type="predicted"/>
<reference evidence="1" key="2">
    <citation type="journal article" date="2015" name="Data Brief">
        <title>Shoot transcriptome of the giant reed, Arundo donax.</title>
        <authorList>
            <person name="Barrero R.A."/>
            <person name="Guerrero F.D."/>
            <person name="Moolhuijzen P."/>
            <person name="Goolsby J.A."/>
            <person name="Tidwell J."/>
            <person name="Bellgard S.E."/>
            <person name="Bellgard M.I."/>
        </authorList>
    </citation>
    <scope>NUCLEOTIDE SEQUENCE</scope>
    <source>
        <tissue evidence="1">Shoot tissue taken approximately 20 cm above the soil surface</tissue>
    </source>
</reference>
<reference evidence="1" key="1">
    <citation type="submission" date="2014-09" db="EMBL/GenBank/DDBJ databases">
        <authorList>
            <person name="Magalhaes I.L.F."/>
            <person name="Oliveira U."/>
            <person name="Santos F.R."/>
            <person name="Vidigal T.H.D.A."/>
            <person name="Brescovit A.D."/>
            <person name="Santos A.J."/>
        </authorList>
    </citation>
    <scope>NUCLEOTIDE SEQUENCE</scope>
    <source>
        <tissue evidence="1">Shoot tissue taken approximately 20 cm above the soil surface</tissue>
    </source>
</reference>
<evidence type="ECO:0000313" key="1">
    <source>
        <dbReference type="EMBL" id="JAE20738.1"/>
    </source>
</evidence>
<protein>
    <submittedName>
        <fullName evidence="1">Uncharacterized protein</fullName>
    </submittedName>
</protein>
<sequence>MGSLQRSPNRITSLEKMASSSLLSTAAICNNSLEFEETNICTPSECKISSFSSFILSSEHDLHKLEALAIVFATSNAKIQTLFPRFVPPERNPLP</sequence>
<organism evidence="1">
    <name type="scientific">Arundo donax</name>
    <name type="common">Giant reed</name>
    <name type="synonym">Donax arundinaceus</name>
    <dbReference type="NCBI Taxonomy" id="35708"/>
    <lineage>
        <taxon>Eukaryota</taxon>
        <taxon>Viridiplantae</taxon>
        <taxon>Streptophyta</taxon>
        <taxon>Embryophyta</taxon>
        <taxon>Tracheophyta</taxon>
        <taxon>Spermatophyta</taxon>
        <taxon>Magnoliopsida</taxon>
        <taxon>Liliopsida</taxon>
        <taxon>Poales</taxon>
        <taxon>Poaceae</taxon>
        <taxon>PACMAD clade</taxon>
        <taxon>Arundinoideae</taxon>
        <taxon>Arundineae</taxon>
        <taxon>Arundo</taxon>
    </lineage>
</organism>
<accession>A0A0A9GJ78</accession>